<dbReference type="InterPro" id="IPR032781">
    <property type="entry name" value="ABC_tran_Xtn"/>
</dbReference>
<evidence type="ECO:0000256" key="2">
    <source>
        <dbReference type="ARBA" id="ARBA00022519"/>
    </source>
</evidence>
<keyword evidence="5" id="KW-0067">ATP-binding</keyword>
<dbReference type="SUPFAM" id="SSF52540">
    <property type="entry name" value="P-loop containing nucleoside triphosphate hydrolases"/>
    <property type="match status" value="2"/>
</dbReference>
<accession>A0ABN4TP42</accession>
<evidence type="ECO:0000256" key="3">
    <source>
        <dbReference type="ARBA" id="ARBA00022737"/>
    </source>
</evidence>
<dbReference type="EMBL" id="CP017754">
    <property type="protein sequence ID" value="AOZ06471.1"/>
    <property type="molecule type" value="Genomic_DNA"/>
</dbReference>
<evidence type="ECO:0000313" key="7">
    <source>
        <dbReference type="EMBL" id="AOZ06471.1"/>
    </source>
</evidence>
<keyword evidence="8" id="KW-1185">Reference proteome</keyword>
<dbReference type="CDD" id="cd03221">
    <property type="entry name" value="ABCF_EF-3"/>
    <property type="match status" value="2"/>
</dbReference>
<dbReference type="InterPro" id="IPR003593">
    <property type="entry name" value="AAA+_ATPase"/>
</dbReference>
<dbReference type="InterPro" id="IPR017871">
    <property type="entry name" value="ABC_transporter-like_CS"/>
</dbReference>
<dbReference type="PANTHER" id="PTHR19211:SF14">
    <property type="entry name" value="ATP-BINDING CASSETTE SUB-FAMILY F MEMBER 1"/>
    <property type="match status" value="1"/>
</dbReference>
<dbReference type="PROSITE" id="PS00211">
    <property type="entry name" value="ABC_TRANSPORTER_1"/>
    <property type="match status" value="2"/>
</dbReference>
<reference evidence="7 8" key="1">
    <citation type="submission" date="2016-10" db="EMBL/GenBank/DDBJ databases">
        <title>Complete genome sequences of three Cupriavidus strains isolated from various Malaysian environments.</title>
        <authorList>
            <person name="Abdullah A.A.-A."/>
            <person name="Shafie N.A.H."/>
            <person name="Lau N.S."/>
        </authorList>
    </citation>
    <scope>NUCLEOTIDE SEQUENCE [LARGE SCALE GENOMIC DNA]</scope>
    <source>
        <strain evidence="7 8">USMAA1020</strain>
    </source>
</reference>
<evidence type="ECO:0000256" key="4">
    <source>
        <dbReference type="ARBA" id="ARBA00022741"/>
    </source>
</evidence>
<keyword evidence="2" id="KW-0472">Membrane</keyword>
<dbReference type="InterPro" id="IPR050611">
    <property type="entry name" value="ABCF"/>
</dbReference>
<dbReference type="InterPro" id="IPR027417">
    <property type="entry name" value="P-loop_NTPase"/>
</dbReference>
<evidence type="ECO:0000259" key="6">
    <source>
        <dbReference type="PROSITE" id="PS50893"/>
    </source>
</evidence>
<proteinExistence type="predicted"/>
<dbReference type="RefSeq" id="WP_071069568.1">
    <property type="nucleotide sequence ID" value="NZ_CP017754.1"/>
</dbReference>
<dbReference type="PANTHER" id="PTHR19211">
    <property type="entry name" value="ATP-BINDING TRANSPORT PROTEIN-RELATED"/>
    <property type="match status" value="1"/>
</dbReference>
<sequence length="554" mass="60418">MISIRNVTLRRGVNVVLDRASVSFNPGEKIGLVGRNGAGKSSFFGLLNGTLHEDSGEFSIPAAWKMGQVAQEMPETEQSATDFVVEGDTALLAAQAEVAAAEASDDGMRMAHAYMALLDAGAHDAPARAQALILGLGFSAAQLDQPVNSFSGGWRMRLQLARALMCPSDLLLLDEPTNHLDLDALVWLEAWLKRYQGTLVVISHDREFLDAVTQVTVHVDNAKLVRYGGNYSKFEEMRAEQLVLQQAAMAKQAEKIAHLQKFIDRFKAKASKAKQAQSRVKALERMEKIAPVLADAEFSFEFKEPLNVPNPLLSMLDASFGYPAPADALPGTPPTVIVRGINRSVLAGQRIGILGANGQGKSTLVKTVAHALAPISGEISEGKGLNIGYFAQQELDVLRPLDTPMEHMNRLAKDTPPHMRAPGQSGTEQSLRTFLGTFNFSGDMVHQPVGTMSGGEKARLVLCMIVWQRPNLLLLDEPTNHLDLATREALGIALNEFEGTVMLVSHDRALLRAVCDEFWLVTKGGVEPFDGDLDDYQQFLRDEARRMREEAAAA</sequence>
<feature type="domain" description="ABC transporter" evidence="6">
    <location>
        <begin position="313"/>
        <end position="548"/>
    </location>
</feature>
<gene>
    <name evidence="7" type="ORF">BKK80_12060</name>
</gene>
<feature type="domain" description="ABC transporter" evidence="6">
    <location>
        <begin position="2"/>
        <end position="246"/>
    </location>
</feature>
<dbReference type="PROSITE" id="PS50893">
    <property type="entry name" value="ABC_TRANSPORTER_2"/>
    <property type="match status" value="2"/>
</dbReference>
<name>A0ABN4TP42_9BURK</name>
<evidence type="ECO:0000256" key="1">
    <source>
        <dbReference type="ARBA" id="ARBA00022475"/>
    </source>
</evidence>
<dbReference type="InterPro" id="IPR003439">
    <property type="entry name" value="ABC_transporter-like_ATP-bd"/>
</dbReference>
<evidence type="ECO:0000313" key="8">
    <source>
        <dbReference type="Proteomes" id="UP000177515"/>
    </source>
</evidence>
<keyword evidence="1" id="KW-1003">Cell membrane</keyword>
<dbReference type="Proteomes" id="UP000177515">
    <property type="component" value="Chromosome 1"/>
</dbReference>
<dbReference type="Pfam" id="PF12848">
    <property type="entry name" value="ABC_tran_Xtn"/>
    <property type="match status" value="1"/>
</dbReference>
<keyword evidence="4" id="KW-0547">Nucleotide-binding</keyword>
<keyword evidence="3" id="KW-0677">Repeat</keyword>
<evidence type="ECO:0000256" key="5">
    <source>
        <dbReference type="ARBA" id="ARBA00022840"/>
    </source>
</evidence>
<organism evidence="7 8">
    <name type="scientific">Cupriavidus malaysiensis</name>
    <dbReference type="NCBI Taxonomy" id="367825"/>
    <lineage>
        <taxon>Bacteria</taxon>
        <taxon>Pseudomonadati</taxon>
        <taxon>Pseudomonadota</taxon>
        <taxon>Betaproteobacteria</taxon>
        <taxon>Burkholderiales</taxon>
        <taxon>Burkholderiaceae</taxon>
        <taxon>Cupriavidus</taxon>
    </lineage>
</organism>
<dbReference type="SMART" id="SM00382">
    <property type="entry name" value="AAA"/>
    <property type="match status" value="2"/>
</dbReference>
<dbReference type="Gene3D" id="3.40.50.300">
    <property type="entry name" value="P-loop containing nucleotide triphosphate hydrolases"/>
    <property type="match status" value="2"/>
</dbReference>
<protein>
    <submittedName>
        <fullName evidence="7">ABC transporter</fullName>
    </submittedName>
</protein>
<dbReference type="Pfam" id="PF00005">
    <property type="entry name" value="ABC_tran"/>
    <property type="match status" value="2"/>
</dbReference>
<keyword evidence="2" id="KW-0997">Cell inner membrane</keyword>